<dbReference type="SUPFAM" id="SSF52980">
    <property type="entry name" value="Restriction endonuclease-like"/>
    <property type="match status" value="1"/>
</dbReference>
<name>A0ABQ6JT92_9MICO</name>
<dbReference type="InterPro" id="IPR011856">
    <property type="entry name" value="tRNA_endonuc-like_dom_sf"/>
</dbReference>
<evidence type="ECO:0000313" key="3">
    <source>
        <dbReference type="Proteomes" id="UP001157069"/>
    </source>
</evidence>
<comment type="caution">
    <text evidence="2">The sequence shown here is derived from an EMBL/GenBank/DDBJ whole genome shotgun (WGS) entry which is preliminary data.</text>
</comment>
<protein>
    <recommendedName>
        <fullName evidence="1">Restriction endonuclease type IV Mrr domain-containing protein</fullName>
    </recommendedName>
</protein>
<evidence type="ECO:0000259" key="1">
    <source>
        <dbReference type="Pfam" id="PF04471"/>
    </source>
</evidence>
<dbReference type="RefSeq" id="WP_284299872.1">
    <property type="nucleotide sequence ID" value="NZ_BSVA01000001.1"/>
</dbReference>
<evidence type="ECO:0000313" key="2">
    <source>
        <dbReference type="EMBL" id="GMA91497.1"/>
    </source>
</evidence>
<organism evidence="2 3">
    <name type="scientific">Homoserinibacter gongjuensis</name>
    <dbReference type="NCBI Taxonomy" id="1162968"/>
    <lineage>
        <taxon>Bacteria</taxon>
        <taxon>Bacillati</taxon>
        <taxon>Actinomycetota</taxon>
        <taxon>Actinomycetes</taxon>
        <taxon>Micrococcales</taxon>
        <taxon>Microbacteriaceae</taxon>
        <taxon>Homoserinibacter</taxon>
    </lineage>
</organism>
<accession>A0ABQ6JT92</accession>
<dbReference type="InterPro" id="IPR011335">
    <property type="entry name" value="Restrct_endonuc-II-like"/>
</dbReference>
<gene>
    <name evidence="2" type="ORF">GCM10025869_20260</name>
</gene>
<proteinExistence type="predicted"/>
<dbReference type="Gene3D" id="3.40.1350.10">
    <property type="match status" value="1"/>
</dbReference>
<keyword evidence="3" id="KW-1185">Reference proteome</keyword>
<dbReference type="Proteomes" id="UP001157069">
    <property type="component" value="Unassembled WGS sequence"/>
</dbReference>
<dbReference type="EMBL" id="BSVA01000001">
    <property type="protein sequence ID" value="GMA91497.1"/>
    <property type="molecule type" value="Genomic_DNA"/>
</dbReference>
<sequence length="387" mass="43226">MELSTVLDRLDKAAANLAKVEALWARARPFIPSGPSLGSDAAYDDLARSWPELLKGLPPIDGFTIRDALPDLDEVGRAFLEYAEIGELPTGAWELAEGPAKDIEEYRWRLRRARRNAVRARLAEIADEGTNLLERIVSSMPEGSDPVEGPETLRFREIFAEIERLLGDSVTRQGRWSDLHRHLRFAQPHDWMDILELDWPSIRADIDAGALGADEPILIPMDDLGVIAASHPTGGVTTQLNWAAISDDDFERLMFDLCRGFENWENVEWLTHTNAPDRGRDISATRRFADGSGSVRSERTMVQLKHWQSRSVPPDEVSATVTKSQLWQPRFAAVVVATSGRFTADAVAWADQHNEAGSRPHVELWSESKLESLLALRPDLVAAYGLH</sequence>
<feature type="domain" description="Restriction endonuclease type IV Mrr" evidence="1">
    <location>
        <begin position="244"/>
        <end position="374"/>
    </location>
</feature>
<dbReference type="InterPro" id="IPR007560">
    <property type="entry name" value="Restrct_endonuc_IV_Mrr"/>
</dbReference>
<dbReference type="Pfam" id="PF04471">
    <property type="entry name" value="Mrr_cat"/>
    <property type="match status" value="1"/>
</dbReference>
<reference evidence="3" key="1">
    <citation type="journal article" date="2019" name="Int. J. Syst. Evol. Microbiol.">
        <title>The Global Catalogue of Microorganisms (GCM) 10K type strain sequencing project: providing services to taxonomists for standard genome sequencing and annotation.</title>
        <authorList>
            <consortium name="The Broad Institute Genomics Platform"/>
            <consortium name="The Broad Institute Genome Sequencing Center for Infectious Disease"/>
            <person name="Wu L."/>
            <person name="Ma J."/>
        </authorList>
    </citation>
    <scope>NUCLEOTIDE SEQUENCE [LARGE SCALE GENOMIC DNA]</scope>
    <source>
        <strain evidence="3">NBRC 108755</strain>
    </source>
</reference>